<dbReference type="PANTHER" id="PTHR12155">
    <property type="entry name" value="SCHLAFEN"/>
    <property type="match status" value="1"/>
</dbReference>
<dbReference type="InterPro" id="IPR029684">
    <property type="entry name" value="Schlafen"/>
</dbReference>
<dbReference type="AlphaFoldDB" id="A0A8C4X0E0"/>
<dbReference type="PANTHER" id="PTHR12155:SF30">
    <property type="entry name" value="PROTEIN SLFN14"/>
    <property type="match status" value="1"/>
</dbReference>
<dbReference type="Pfam" id="PF04326">
    <property type="entry name" value="SLFN_AlbA_2"/>
    <property type="match status" value="1"/>
</dbReference>
<dbReference type="Gene3D" id="3.30.950.30">
    <property type="entry name" value="Schlafen, AAA domain"/>
    <property type="match status" value="1"/>
</dbReference>
<organism evidence="2 3">
    <name type="scientific">Eptatretus burgeri</name>
    <name type="common">Inshore hagfish</name>
    <dbReference type="NCBI Taxonomy" id="7764"/>
    <lineage>
        <taxon>Eukaryota</taxon>
        <taxon>Metazoa</taxon>
        <taxon>Chordata</taxon>
        <taxon>Craniata</taxon>
        <taxon>Vertebrata</taxon>
        <taxon>Cyclostomata</taxon>
        <taxon>Myxini</taxon>
        <taxon>Myxiniformes</taxon>
        <taxon>Myxinidae</taxon>
        <taxon>Eptatretinae</taxon>
        <taxon>Eptatretus</taxon>
    </lineage>
</organism>
<dbReference type="InterPro" id="IPR038461">
    <property type="entry name" value="Schlafen_AlbA_2_dom_sf"/>
</dbReference>
<name>A0A8C4X0E0_EPTBU</name>
<sequence length="421" mass="49253">MYSCRLHLANLHFNENAERKQAATQKGDFAARPFKTAATFETQYMILGVLITSEYLDEDNPTLILFSSDLYQSIFNKNNSVIFQIVILVLININNIYRQCNRVGLGLNEFKKLCLKLYYQFRYSFDIVITTPDGMHFGENCRKKLVKGRKKEETKMFSSFLNNNVFNNGKSEISTWAIQVPIKNKDDESDKYHEYDGVGLDIGDKLDVLCLKCHEHYHYSWHAFPILGKDMHMKFEFFKSLPKENLIETRNRNIYRRVDAQTKPVKPEHNWWIRNRSSDVIKRIQQNNPNFRSSKRITKRTCFTPGEFLPLAESQFLEFKWYGGNWEECRKKICTNISGFANTYGGFLLYGVSDEKEVFGCKMDDSFDKDLKNIQSFYNEISKNLVTIKYIKVKDKDNTYVIVISVKPCTSTLISADYQPL</sequence>
<feature type="domain" description="Schlafen AlbA-2" evidence="1">
    <location>
        <begin position="313"/>
        <end position="411"/>
    </location>
</feature>
<dbReference type="Proteomes" id="UP000694388">
    <property type="component" value="Unplaced"/>
</dbReference>
<reference evidence="2" key="2">
    <citation type="submission" date="2025-09" db="UniProtKB">
        <authorList>
            <consortium name="Ensembl"/>
        </authorList>
    </citation>
    <scope>IDENTIFICATION</scope>
</reference>
<protein>
    <recommendedName>
        <fullName evidence="1">Schlafen AlbA-2 domain-containing protein</fullName>
    </recommendedName>
</protein>
<keyword evidence="3" id="KW-1185">Reference proteome</keyword>
<proteinExistence type="predicted"/>
<evidence type="ECO:0000313" key="2">
    <source>
        <dbReference type="Ensembl" id="ENSEBUP00000023502.1"/>
    </source>
</evidence>
<evidence type="ECO:0000259" key="1">
    <source>
        <dbReference type="Pfam" id="PF04326"/>
    </source>
</evidence>
<accession>A0A8C4X0E0</accession>
<evidence type="ECO:0000313" key="3">
    <source>
        <dbReference type="Proteomes" id="UP000694388"/>
    </source>
</evidence>
<dbReference type="InterPro" id="IPR007421">
    <property type="entry name" value="Schlafen_AlbA_2_dom"/>
</dbReference>
<reference evidence="2" key="1">
    <citation type="submission" date="2025-08" db="UniProtKB">
        <authorList>
            <consortium name="Ensembl"/>
        </authorList>
    </citation>
    <scope>IDENTIFICATION</scope>
</reference>
<dbReference type="Ensembl" id="ENSEBUT00000024078.1">
    <property type="protein sequence ID" value="ENSEBUP00000023502.1"/>
    <property type="gene ID" value="ENSEBUG00000014478.1"/>
</dbReference>